<name>A0ACA9Q636_9GLOM</name>
<proteinExistence type="predicted"/>
<accession>A0ACA9Q636</accession>
<gene>
    <name evidence="1" type="ORF">SPELUC_LOCUS13670</name>
</gene>
<reference evidence="1" key="1">
    <citation type="submission" date="2021-06" db="EMBL/GenBank/DDBJ databases">
        <authorList>
            <person name="Kallberg Y."/>
            <person name="Tangrot J."/>
            <person name="Rosling A."/>
        </authorList>
    </citation>
    <scope>NUCLEOTIDE SEQUENCE</scope>
    <source>
        <strain evidence="1">28 12/20/2015</strain>
    </source>
</reference>
<keyword evidence="2" id="KW-1185">Reference proteome</keyword>
<evidence type="ECO:0000313" key="2">
    <source>
        <dbReference type="Proteomes" id="UP000789366"/>
    </source>
</evidence>
<feature type="non-terminal residue" evidence="1">
    <location>
        <position position="47"/>
    </location>
</feature>
<evidence type="ECO:0000313" key="1">
    <source>
        <dbReference type="EMBL" id="CAG8739283.1"/>
    </source>
</evidence>
<dbReference type="Proteomes" id="UP000789366">
    <property type="component" value="Unassembled WGS sequence"/>
</dbReference>
<feature type="non-terminal residue" evidence="1">
    <location>
        <position position="1"/>
    </location>
</feature>
<comment type="caution">
    <text evidence="1">The sequence shown here is derived from an EMBL/GenBank/DDBJ whole genome shotgun (WGS) entry which is preliminary data.</text>
</comment>
<organism evidence="1 2">
    <name type="scientific">Cetraspora pellucida</name>
    <dbReference type="NCBI Taxonomy" id="1433469"/>
    <lineage>
        <taxon>Eukaryota</taxon>
        <taxon>Fungi</taxon>
        <taxon>Fungi incertae sedis</taxon>
        <taxon>Mucoromycota</taxon>
        <taxon>Glomeromycotina</taxon>
        <taxon>Glomeromycetes</taxon>
        <taxon>Diversisporales</taxon>
        <taxon>Gigasporaceae</taxon>
        <taxon>Cetraspora</taxon>
    </lineage>
</organism>
<dbReference type="EMBL" id="CAJVPW010037152">
    <property type="protein sequence ID" value="CAG8739283.1"/>
    <property type="molecule type" value="Genomic_DNA"/>
</dbReference>
<sequence length="47" mass="5513">EVCDTMFSRSENLTEKRKKSFEKNSILISVNETEIRPDLNRNADKPE</sequence>
<protein>
    <submittedName>
        <fullName evidence="1">3253_t:CDS:1</fullName>
    </submittedName>
</protein>